<proteinExistence type="predicted"/>
<evidence type="ECO:0000313" key="2">
    <source>
        <dbReference type="Proteomes" id="UP000789525"/>
    </source>
</evidence>
<gene>
    <name evidence="1" type="ORF">ACOLOM_LOCUS5285</name>
</gene>
<keyword evidence="2" id="KW-1185">Reference proteome</keyword>
<sequence>MDDATINTAGFSARVFHNLVDNDKNDFVINAAGNVVVRTSGTRPSVARPNPPLLSFWTWMPPRARSPAGRTQQFYPTPDAATFSDLLLFEERLKRNAGALKRRKTRYQCMSTKIFS</sequence>
<reference evidence="1" key="1">
    <citation type="submission" date="2021-06" db="EMBL/GenBank/DDBJ databases">
        <authorList>
            <person name="Kallberg Y."/>
            <person name="Tangrot J."/>
            <person name="Rosling A."/>
        </authorList>
    </citation>
    <scope>NUCLEOTIDE SEQUENCE</scope>
    <source>
        <strain evidence="1">CL356</strain>
    </source>
</reference>
<name>A0ACA9M4X5_9GLOM</name>
<accession>A0ACA9M4X5</accession>
<dbReference type="EMBL" id="CAJVPT010009498">
    <property type="protein sequence ID" value="CAG8562321.1"/>
    <property type="molecule type" value="Genomic_DNA"/>
</dbReference>
<protein>
    <submittedName>
        <fullName evidence="1">6803_t:CDS:1</fullName>
    </submittedName>
</protein>
<comment type="caution">
    <text evidence="1">The sequence shown here is derived from an EMBL/GenBank/DDBJ whole genome shotgun (WGS) entry which is preliminary data.</text>
</comment>
<dbReference type="Proteomes" id="UP000789525">
    <property type="component" value="Unassembled WGS sequence"/>
</dbReference>
<evidence type="ECO:0000313" key="1">
    <source>
        <dbReference type="EMBL" id="CAG8562321.1"/>
    </source>
</evidence>
<organism evidence="1 2">
    <name type="scientific">Acaulospora colombiana</name>
    <dbReference type="NCBI Taxonomy" id="27376"/>
    <lineage>
        <taxon>Eukaryota</taxon>
        <taxon>Fungi</taxon>
        <taxon>Fungi incertae sedis</taxon>
        <taxon>Mucoromycota</taxon>
        <taxon>Glomeromycotina</taxon>
        <taxon>Glomeromycetes</taxon>
        <taxon>Diversisporales</taxon>
        <taxon>Acaulosporaceae</taxon>
        <taxon>Acaulospora</taxon>
    </lineage>
</organism>